<dbReference type="Gene3D" id="1.20.1250.20">
    <property type="entry name" value="MFS general substrate transporter like domains"/>
    <property type="match status" value="1"/>
</dbReference>
<feature type="transmembrane region" description="Helical" evidence="6">
    <location>
        <begin position="380"/>
        <end position="406"/>
    </location>
</feature>
<feature type="transmembrane region" description="Helical" evidence="6">
    <location>
        <begin position="234"/>
        <end position="258"/>
    </location>
</feature>
<dbReference type="PANTHER" id="PTHR23502:SF134">
    <property type="entry name" value="MAJOR FACILITATOR SUPERFAMILY (MFS) PROFILE DOMAIN-CONTAINING PROTEIN-RELATED"/>
    <property type="match status" value="1"/>
</dbReference>
<feature type="domain" description="Major facilitator superfamily (MFS) profile" evidence="7">
    <location>
        <begin position="110"/>
        <end position="582"/>
    </location>
</feature>
<feature type="transmembrane region" description="Helical" evidence="6">
    <location>
        <begin position="204"/>
        <end position="222"/>
    </location>
</feature>
<keyword evidence="4 6" id="KW-0472">Membrane</keyword>
<dbReference type="PANTHER" id="PTHR23502">
    <property type="entry name" value="MAJOR FACILITATOR SUPERFAMILY"/>
    <property type="match status" value="1"/>
</dbReference>
<dbReference type="HOGENOM" id="CLU_008455_0_5_1"/>
<dbReference type="AlphaFoldDB" id="N1QMH9"/>
<comment type="subcellular location">
    <subcellularLocation>
        <location evidence="1">Membrane</location>
        <topology evidence="1">Multi-pass membrane protein</topology>
    </subcellularLocation>
</comment>
<evidence type="ECO:0000256" key="2">
    <source>
        <dbReference type="ARBA" id="ARBA00022692"/>
    </source>
</evidence>
<dbReference type="RefSeq" id="XP_016764770.1">
    <property type="nucleotide sequence ID" value="XM_016907879.1"/>
</dbReference>
<keyword evidence="3 6" id="KW-1133">Transmembrane helix</keyword>
<dbReference type="STRING" id="692275.N1QMH9"/>
<feature type="transmembrane region" description="Helical" evidence="6">
    <location>
        <begin position="418"/>
        <end position="437"/>
    </location>
</feature>
<dbReference type="GO" id="GO:0005886">
    <property type="term" value="C:plasma membrane"/>
    <property type="evidence" value="ECO:0007669"/>
    <property type="project" value="TreeGrafter"/>
</dbReference>
<dbReference type="OrthoDB" id="6770063at2759"/>
<dbReference type="OMA" id="MTWIACA"/>
<dbReference type="InterPro" id="IPR020846">
    <property type="entry name" value="MFS_dom"/>
</dbReference>
<dbReference type="Proteomes" id="UP000016931">
    <property type="component" value="Unassembled WGS sequence"/>
</dbReference>
<feature type="region of interest" description="Disordered" evidence="5">
    <location>
        <begin position="323"/>
        <end position="342"/>
    </location>
</feature>
<evidence type="ECO:0000256" key="1">
    <source>
        <dbReference type="ARBA" id="ARBA00004141"/>
    </source>
</evidence>
<dbReference type="CDD" id="cd17323">
    <property type="entry name" value="MFS_Tpo1_MDR_like"/>
    <property type="match status" value="1"/>
</dbReference>
<evidence type="ECO:0000259" key="7">
    <source>
        <dbReference type="PROSITE" id="PS50850"/>
    </source>
</evidence>
<feature type="compositionally biased region" description="Basic and acidic residues" evidence="5">
    <location>
        <begin position="31"/>
        <end position="53"/>
    </location>
</feature>
<dbReference type="Pfam" id="PF07690">
    <property type="entry name" value="MFS_1"/>
    <property type="match status" value="1"/>
</dbReference>
<accession>N1QMH9</accession>
<name>N1QMH9_SPHMS</name>
<evidence type="ECO:0000256" key="6">
    <source>
        <dbReference type="SAM" id="Phobius"/>
    </source>
</evidence>
<feature type="transmembrane region" description="Helical" evidence="6">
    <location>
        <begin position="556"/>
        <end position="577"/>
    </location>
</feature>
<organism evidence="8 9">
    <name type="scientific">Sphaerulina musiva (strain SO2202)</name>
    <name type="common">Poplar stem canker fungus</name>
    <name type="synonym">Septoria musiva</name>
    <dbReference type="NCBI Taxonomy" id="692275"/>
    <lineage>
        <taxon>Eukaryota</taxon>
        <taxon>Fungi</taxon>
        <taxon>Dikarya</taxon>
        <taxon>Ascomycota</taxon>
        <taxon>Pezizomycotina</taxon>
        <taxon>Dothideomycetes</taxon>
        <taxon>Dothideomycetidae</taxon>
        <taxon>Mycosphaerellales</taxon>
        <taxon>Mycosphaerellaceae</taxon>
        <taxon>Sphaerulina</taxon>
    </lineage>
</organism>
<dbReference type="InterPro" id="IPR011701">
    <property type="entry name" value="MFS"/>
</dbReference>
<dbReference type="PROSITE" id="PS50850">
    <property type="entry name" value="MFS"/>
    <property type="match status" value="1"/>
</dbReference>
<keyword evidence="2 6" id="KW-0812">Transmembrane</keyword>
<dbReference type="EMBL" id="KB456260">
    <property type="protein sequence ID" value="EMF16649.1"/>
    <property type="molecule type" value="Genomic_DNA"/>
</dbReference>
<feature type="region of interest" description="Disordered" evidence="5">
    <location>
        <begin position="1"/>
        <end position="97"/>
    </location>
</feature>
<evidence type="ECO:0000256" key="5">
    <source>
        <dbReference type="SAM" id="MobiDB-lite"/>
    </source>
</evidence>
<gene>
    <name evidence="8" type="ORF">SEPMUDRAFT_160077</name>
</gene>
<dbReference type="GO" id="GO:0022857">
    <property type="term" value="F:transmembrane transporter activity"/>
    <property type="evidence" value="ECO:0007669"/>
    <property type="project" value="InterPro"/>
</dbReference>
<dbReference type="eggNOG" id="KOG0255">
    <property type="taxonomic scope" value="Eukaryota"/>
</dbReference>
<evidence type="ECO:0000256" key="4">
    <source>
        <dbReference type="ARBA" id="ARBA00023136"/>
    </source>
</evidence>
<feature type="transmembrane region" description="Helical" evidence="6">
    <location>
        <begin position="176"/>
        <end position="198"/>
    </location>
</feature>
<feature type="transmembrane region" description="Helical" evidence="6">
    <location>
        <begin position="109"/>
        <end position="129"/>
    </location>
</feature>
<sequence>MAASNLSTDQLDDLENEKSDGGVRTQTRRQSQKDSESSSGHDDSDIHPRDQEIQWKYLEFETELPQPAHLSSRPQARRDDSRTQPPPPDPPDLKNYESPFLWSERRKSLMTWLSCIVTLFVAYNAAAYTSGVDQMMAEWNISRVAALVGVTTFTAGFGVAPMFLAPFSEINGRRPVFVATGLLWVVFQIVCGVTPTFAGMLICRFLAGCASSTFSTMVGGVVSDIYHAKDRNTAMTLFTSGALTGTGLGPLVSGFIAQHTTWRWIFYLQVIIDGFLMILIVFFFKETRGSVLLSRKAQKLNQYYDALEAAGYYGVVIDDESANSSSSSSGGDPEKQQHQPQRSIIRMRWKVLADEERSSLATMLKISLFRPITMLFTEPVVFFFSLWISFSWAVLYLSLAAVPLIFTSTYNFSQQQTGAVFSATCISSILFTVVAIYQETWLTPHLPAHHQKIFETPEGRLYFACAESALLPLGCIWFAVTGAYPQIPWIVPTLGLACATIGIFSIYLAVFNYLADSYHRYASSALAAQSFCRNLMGGSFPLFTTQMFHTMTFQGAGGFLGGIGFLLTIVPWVLLLYGPKIRAKSRLAREII</sequence>
<reference evidence="8 9" key="1">
    <citation type="journal article" date="2012" name="PLoS Pathog.">
        <title>Diverse lifestyles and strategies of plant pathogenesis encoded in the genomes of eighteen Dothideomycetes fungi.</title>
        <authorList>
            <person name="Ohm R.A."/>
            <person name="Feau N."/>
            <person name="Henrissat B."/>
            <person name="Schoch C.L."/>
            <person name="Horwitz B.A."/>
            <person name="Barry K.W."/>
            <person name="Condon B.J."/>
            <person name="Copeland A.C."/>
            <person name="Dhillon B."/>
            <person name="Glaser F."/>
            <person name="Hesse C.N."/>
            <person name="Kosti I."/>
            <person name="LaButti K."/>
            <person name="Lindquist E.A."/>
            <person name="Lucas S."/>
            <person name="Salamov A.A."/>
            <person name="Bradshaw R.E."/>
            <person name="Ciuffetti L."/>
            <person name="Hamelin R.C."/>
            <person name="Kema G.H.J."/>
            <person name="Lawrence C."/>
            <person name="Scott J.A."/>
            <person name="Spatafora J.W."/>
            <person name="Turgeon B.G."/>
            <person name="de Wit P.J.G.M."/>
            <person name="Zhong S."/>
            <person name="Goodwin S.B."/>
            <person name="Grigoriev I.V."/>
        </authorList>
    </citation>
    <scope>NUCLEOTIDE SEQUENCE [LARGE SCALE GENOMIC DNA]</scope>
    <source>
        <strain evidence="8 9">SO2202</strain>
    </source>
</reference>
<keyword evidence="9" id="KW-1185">Reference proteome</keyword>
<evidence type="ECO:0000313" key="9">
    <source>
        <dbReference type="Proteomes" id="UP000016931"/>
    </source>
</evidence>
<feature type="transmembrane region" description="Helical" evidence="6">
    <location>
        <begin position="264"/>
        <end position="284"/>
    </location>
</feature>
<evidence type="ECO:0000256" key="3">
    <source>
        <dbReference type="ARBA" id="ARBA00022989"/>
    </source>
</evidence>
<feature type="transmembrane region" description="Helical" evidence="6">
    <location>
        <begin position="141"/>
        <end position="164"/>
    </location>
</feature>
<feature type="transmembrane region" description="Helical" evidence="6">
    <location>
        <begin position="490"/>
        <end position="514"/>
    </location>
</feature>
<feature type="transmembrane region" description="Helical" evidence="6">
    <location>
        <begin position="461"/>
        <end position="484"/>
    </location>
</feature>
<dbReference type="SUPFAM" id="SSF103473">
    <property type="entry name" value="MFS general substrate transporter"/>
    <property type="match status" value="1"/>
</dbReference>
<proteinExistence type="predicted"/>
<dbReference type="InterPro" id="IPR036259">
    <property type="entry name" value="MFS_trans_sf"/>
</dbReference>
<dbReference type="GeneID" id="27905016"/>
<evidence type="ECO:0000313" key="8">
    <source>
        <dbReference type="EMBL" id="EMF16649.1"/>
    </source>
</evidence>
<protein>
    <submittedName>
        <fullName evidence="8">MFS general substrate transporter</fullName>
    </submittedName>
</protein>
<dbReference type="FunFam" id="1.20.1720.10:FF:000061">
    <property type="entry name" value="Uncharacterized protein"/>
    <property type="match status" value="1"/>
</dbReference>